<reference evidence="1 2" key="1">
    <citation type="submission" date="2024-09" db="EMBL/GenBank/DDBJ databases">
        <authorList>
            <person name="Sun Q."/>
            <person name="Mori K."/>
        </authorList>
    </citation>
    <scope>NUCLEOTIDE SEQUENCE [LARGE SCALE GENOMIC DNA]</scope>
    <source>
        <strain evidence="1 2">CCM 7904</strain>
    </source>
</reference>
<dbReference type="InterPro" id="IPR006175">
    <property type="entry name" value="YjgF/YER057c/UK114"/>
</dbReference>
<dbReference type="Proteomes" id="UP001589795">
    <property type="component" value="Unassembled WGS sequence"/>
</dbReference>
<dbReference type="SUPFAM" id="SSF55298">
    <property type="entry name" value="YjgF-like"/>
    <property type="match status" value="1"/>
</dbReference>
<dbReference type="Gene3D" id="3.30.1330.40">
    <property type="entry name" value="RutC-like"/>
    <property type="match status" value="1"/>
</dbReference>
<dbReference type="CDD" id="cd06154">
    <property type="entry name" value="YjgF_YER057c_UK114_like_6"/>
    <property type="match status" value="1"/>
</dbReference>
<dbReference type="RefSeq" id="WP_265508177.1">
    <property type="nucleotide sequence ID" value="NZ_JAOTBE010000060.1"/>
</dbReference>
<name>A0ABV6CM90_9RHOB</name>
<evidence type="ECO:0000313" key="2">
    <source>
        <dbReference type="Proteomes" id="UP001589795"/>
    </source>
</evidence>
<gene>
    <name evidence="1" type="ORF">ACFFIZ_16430</name>
</gene>
<sequence length="125" mass="13567">MRYAISSGSAFEKIGGYSRAVVDGPWVFISGTAGYVEGEVDADDAVAQTRKSLEIIEATLGEAGGTLKDIVSLRVYVARREDIIPIAKHLGTVFRDPRPTNTTVICGFVNDEIKVEIEVTARLQH</sequence>
<comment type="caution">
    <text evidence="1">The sequence shown here is derived from an EMBL/GenBank/DDBJ whole genome shotgun (WGS) entry which is preliminary data.</text>
</comment>
<organism evidence="1 2">
    <name type="scientific">Paracoccus rhizosphaerae</name>
    <dbReference type="NCBI Taxonomy" id="1133347"/>
    <lineage>
        <taxon>Bacteria</taxon>
        <taxon>Pseudomonadati</taxon>
        <taxon>Pseudomonadota</taxon>
        <taxon>Alphaproteobacteria</taxon>
        <taxon>Rhodobacterales</taxon>
        <taxon>Paracoccaceae</taxon>
        <taxon>Paracoccus</taxon>
    </lineage>
</organism>
<dbReference type="PANTHER" id="PTHR43857">
    <property type="entry name" value="BLR7761 PROTEIN"/>
    <property type="match status" value="1"/>
</dbReference>
<accession>A0ABV6CM90</accession>
<dbReference type="EMBL" id="JBHLWQ010000151">
    <property type="protein sequence ID" value="MFC0201850.1"/>
    <property type="molecule type" value="Genomic_DNA"/>
</dbReference>
<proteinExistence type="predicted"/>
<protein>
    <submittedName>
        <fullName evidence="1">RidA family protein</fullName>
    </submittedName>
</protein>
<dbReference type="PANTHER" id="PTHR43857:SF1">
    <property type="entry name" value="YJGH FAMILY PROTEIN"/>
    <property type="match status" value="1"/>
</dbReference>
<keyword evidence="2" id="KW-1185">Reference proteome</keyword>
<evidence type="ECO:0000313" key="1">
    <source>
        <dbReference type="EMBL" id="MFC0201850.1"/>
    </source>
</evidence>
<dbReference type="InterPro" id="IPR035959">
    <property type="entry name" value="RutC-like_sf"/>
</dbReference>
<dbReference type="Pfam" id="PF01042">
    <property type="entry name" value="Ribonuc_L-PSP"/>
    <property type="match status" value="1"/>
</dbReference>